<dbReference type="PROSITE" id="PS00630">
    <property type="entry name" value="IMP_2"/>
    <property type="match status" value="1"/>
</dbReference>
<name>A0ABV8B300_9BACI</name>
<comment type="subcellular location">
    <subcellularLocation>
        <location evidence="10">Cell membrane</location>
        <topology evidence="10">Peripheral membrane protein</topology>
        <orientation evidence="10">Cytoplasmic side</orientation>
    </subcellularLocation>
</comment>
<reference evidence="12" key="1">
    <citation type="journal article" date="2019" name="Int. J. Syst. Evol. Microbiol.">
        <title>The Global Catalogue of Microorganisms (GCM) 10K type strain sequencing project: providing services to taxonomists for standard genome sequencing and annotation.</title>
        <authorList>
            <consortium name="The Broad Institute Genomics Platform"/>
            <consortium name="The Broad Institute Genome Sequencing Center for Infectious Disease"/>
            <person name="Wu L."/>
            <person name="Ma J."/>
        </authorList>
    </citation>
    <scope>NUCLEOTIDE SEQUENCE [LARGE SCALE GENOMIC DNA]</scope>
    <source>
        <strain evidence="12">CCUG 61889</strain>
    </source>
</reference>
<dbReference type="PRINTS" id="PR00377">
    <property type="entry name" value="IMPHPHTASES"/>
</dbReference>
<dbReference type="CDD" id="cd01638">
    <property type="entry name" value="CysQ"/>
    <property type="match status" value="1"/>
</dbReference>
<evidence type="ECO:0000256" key="3">
    <source>
        <dbReference type="ARBA" id="ARBA00005289"/>
    </source>
</evidence>
<comment type="function">
    <text evidence="10">Converts adenosine-3',5'-bisphosphate (PAP) to AMP.</text>
</comment>
<dbReference type="Gene3D" id="3.40.190.80">
    <property type="match status" value="1"/>
</dbReference>
<feature type="binding site" evidence="10">
    <location>
        <position position="67"/>
    </location>
    <ligand>
        <name>Mg(2+)</name>
        <dbReference type="ChEBI" id="CHEBI:18420"/>
        <label>1</label>
    </ligand>
</feature>
<evidence type="ECO:0000256" key="10">
    <source>
        <dbReference type="HAMAP-Rule" id="MF_02095"/>
    </source>
</evidence>
<dbReference type="NCBIfam" id="TIGR01331">
    <property type="entry name" value="bisphos_cysQ"/>
    <property type="match status" value="1"/>
</dbReference>
<comment type="catalytic activity">
    <reaction evidence="2 10">
        <text>adenosine 3',5'-bisphosphate + H2O = AMP + phosphate</text>
        <dbReference type="Rhea" id="RHEA:10040"/>
        <dbReference type="ChEBI" id="CHEBI:15377"/>
        <dbReference type="ChEBI" id="CHEBI:43474"/>
        <dbReference type="ChEBI" id="CHEBI:58343"/>
        <dbReference type="ChEBI" id="CHEBI:456215"/>
        <dbReference type="EC" id="3.1.3.7"/>
    </reaction>
</comment>
<dbReference type="Pfam" id="PF00459">
    <property type="entry name" value="Inositol_P"/>
    <property type="match status" value="1"/>
</dbReference>
<keyword evidence="5" id="KW-0997">Cell inner membrane</keyword>
<keyword evidence="7 10" id="KW-0378">Hydrolase</keyword>
<keyword evidence="4 10" id="KW-1003">Cell membrane</keyword>
<keyword evidence="12" id="KW-1185">Reference proteome</keyword>
<evidence type="ECO:0000256" key="5">
    <source>
        <dbReference type="ARBA" id="ARBA00022519"/>
    </source>
</evidence>
<dbReference type="InterPro" id="IPR020550">
    <property type="entry name" value="Inositol_monophosphatase_CS"/>
</dbReference>
<dbReference type="Proteomes" id="UP001595752">
    <property type="component" value="Unassembled WGS sequence"/>
</dbReference>
<evidence type="ECO:0000256" key="6">
    <source>
        <dbReference type="ARBA" id="ARBA00022723"/>
    </source>
</evidence>
<dbReference type="RefSeq" id="WP_377916338.1">
    <property type="nucleotide sequence ID" value="NZ_JBHRZT010000052.1"/>
</dbReference>
<comment type="cofactor">
    <cofactor evidence="10">
        <name>Mg(2+)</name>
        <dbReference type="ChEBI" id="CHEBI:18420"/>
    </cofactor>
</comment>
<comment type="catalytic activity">
    <reaction evidence="1">
        <text>a myo-inositol phosphate + H2O = myo-inositol + phosphate</text>
        <dbReference type="Rhea" id="RHEA:24056"/>
        <dbReference type="ChEBI" id="CHEBI:15377"/>
        <dbReference type="ChEBI" id="CHEBI:17268"/>
        <dbReference type="ChEBI" id="CHEBI:43474"/>
        <dbReference type="ChEBI" id="CHEBI:84139"/>
        <dbReference type="EC" id="3.1.3.25"/>
    </reaction>
</comment>
<feature type="binding site" evidence="10">
    <location>
        <position position="87"/>
    </location>
    <ligand>
        <name>Mg(2+)</name>
        <dbReference type="ChEBI" id="CHEBI:18420"/>
        <label>2</label>
    </ligand>
</feature>
<evidence type="ECO:0000256" key="4">
    <source>
        <dbReference type="ARBA" id="ARBA00022475"/>
    </source>
</evidence>
<accession>A0ABV8B300</accession>
<feature type="binding site" evidence="10">
    <location>
        <position position="89"/>
    </location>
    <ligand>
        <name>Mg(2+)</name>
        <dbReference type="ChEBI" id="CHEBI:18420"/>
        <label>1</label>
    </ligand>
</feature>
<gene>
    <name evidence="10 11" type="primary">cysQ</name>
    <name evidence="11" type="ORF">ACFOU2_14740</name>
</gene>
<organism evidence="11 12">
    <name type="scientific">Bacillus songklensis</name>
    <dbReference type="NCBI Taxonomy" id="1069116"/>
    <lineage>
        <taxon>Bacteria</taxon>
        <taxon>Bacillati</taxon>
        <taxon>Bacillota</taxon>
        <taxon>Bacilli</taxon>
        <taxon>Bacillales</taxon>
        <taxon>Bacillaceae</taxon>
        <taxon>Bacillus</taxon>
    </lineage>
</organism>
<evidence type="ECO:0000256" key="8">
    <source>
        <dbReference type="ARBA" id="ARBA00022842"/>
    </source>
</evidence>
<feature type="binding site" evidence="10">
    <location>
        <begin position="89"/>
        <end position="92"/>
    </location>
    <ligand>
        <name>substrate</name>
    </ligand>
</feature>
<dbReference type="InterPro" id="IPR006240">
    <property type="entry name" value="CysQ"/>
</dbReference>
<feature type="binding site" evidence="10">
    <location>
        <position position="228"/>
    </location>
    <ligand>
        <name>Mg(2+)</name>
        <dbReference type="ChEBI" id="CHEBI:18420"/>
        <label>2</label>
    </ligand>
</feature>
<protein>
    <recommendedName>
        <fullName evidence="10">3'(2'),5'-bisphosphate nucleotidase CysQ</fullName>
        <ecNumber evidence="10">3.1.3.7</ecNumber>
    </recommendedName>
    <alternativeName>
        <fullName evidence="10">3'(2'),5-bisphosphonucleoside 3'(2')-phosphohydrolase</fullName>
    </alternativeName>
    <alternativeName>
        <fullName evidence="10">3'-phosphoadenosine 5'-phosphate phosphatase</fullName>
        <shortName evidence="10">PAP phosphatase</shortName>
    </alternativeName>
</protein>
<comment type="caution">
    <text evidence="11">The sequence shown here is derived from an EMBL/GenBank/DDBJ whole genome shotgun (WGS) entry which is preliminary data.</text>
</comment>
<dbReference type="PROSITE" id="PS00629">
    <property type="entry name" value="IMP_1"/>
    <property type="match status" value="1"/>
</dbReference>
<evidence type="ECO:0000256" key="7">
    <source>
        <dbReference type="ARBA" id="ARBA00022801"/>
    </source>
</evidence>
<evidence type="ECO:0000256" key="2">
    <source>
        <dbReference type="ARBA" id="ARBA00001625"/>
    </source>
</evidence>
<dbReference type="InterPro" id="IPR020583">
    <property type="entry name" value="Inositol_monoP_metal-BS"/>
</dbReference>
<evidence type="ECO:0000313" key="12">
    <source>
        <dbReference type="Proteomes" id="UP001595752"/>
    </source>
</evidence>
<comment type="similarity">
    <text evidence="3 10">Belongs to the inositol monophosphatase superfamily. CysQ family.</text>
</comment>
<dbReference type="HAMAP" id="MF_02095">
    <property type="entry name" value="CysQ"/>
    <property type="match status" value="1"/>
</dbReference>
<feature type="binding site" evidence="10">
    <location>
        <position position="87"/>
    </location>
    <ligand>
        <name>Mg(2+)</name>
        <dbReference type="ChEBI" id="CHEBI:18420"/>
        <label>1</label>
    </ligand>
</feature>
<keyword evidence="9 10" id="KW-0472">Membrane</keyword>
<dbReference type="PANTHER" id="PTHR43028:SF5">
    <property type="entry name" value="3'(2'),5'-BISPHOSPHATE NUCLEOTIDASE 1"/>
    <property type="match status" value="1"/>
</dbReference>
<feature type="binding site" evidence="10">
    <location>
        <position position="67"/>
    </location>
    <ligand>
        <name>substrate</name>
    </ligand>
</feature>
<feature type="binding site" evidence="10">
    <location>
        <position position="90"/>
    </location>
    <ligand>
        <name>Mg(2+)</name>
        <dbReference type="ChEBI" id="CHEBI:18420"/>
        <label>2</label>
    </ligand>
</feature>
<dbReference type="EC" id="3.1.3.7" evidence="10"/>
<evidence type="ECO:0000256" key="9">
    <source>
        <dbReference type="ARBA" id="ARBA00023136"/>
    </source>
</evidence>
<feature type="binding site" evidence="10">
    <location>
        <position position="228"/>
    </location>
    <ligand>
        <name>substrate</name>
    </ligand>
</feature>
<sequence>MLTTINLLDVIAISMKAGEQIMDVYHSDFAVENKEDKSPLTLADKKSHEVIASELKRLFPKMPVLSEEGKHLPYEERKNWEYLWVVDPLDGTKEFVKRNGEFTVNIALVHKGYPVLGVIYAPILDTIYFAKEGAGSFKIKGVEAVNLRNEAELISHSEKLSSRELNQEMAVVASRSHMSPETEAYINKIQGKYGKVTITSAGSSLKLCLVAEGKADVYPRFAPTMEWDTAAGQAIVEQAGGKVVQTESKERLSYNKENLLNPWFIVKKGSLMDE</sequence>
<evidence type="ECO:0000256" key="1">
    <source>
        <dbReference type="ARBA" id="ARBA00001033"/>
    </source>
</evidence>
<dbReference type="InterPro" id="IPR000760">
    <property type="entry name" value="Inositol_monophosphatase-like"/>
</dbReference>
<dbReference type="PANTHER" id="PTHR43028">
    <property type="entry name" value="3'(2'),5'-BISPHOSPHATE NUCLEOTIDASE 1"/>
    <property type="match status" value="1"/>
</dbReference>
<dbReference type="Gene3D" id="3.30.540.10">
    <property type="entry name" value="Fructose-1,6-Bisphosphatase, subunit A, domain 1"/>
    <property type="match status" value="1"/>
</dbReference>
<dbReference type="SUPFAM" id="SSF56655">
    <property type="entry name" value="Carbohydrate phosphatase"/>
    <property type="match status" value="1"/>
</dbReference>
<dbReference type="InterPro" id="IPR050725">
    <property type="entry name" value="CysQ/Inositol_MonoPase"/>
</dbReference>
<evidence type="ECO:0000313" key="11">
    <source>
        <dbReference type="EMBL" id="MFC3884683.1"/>
    </source>
</evidence>
<dbReference type="GO" id="GO:0008441">
    <property type="term" value="F:3'(2'),5'-bisphosphate nucleotidase activity"/>
    <property type="evidence" value="ECO:0007669"/>
    <property type="project" value="UniProtKB-EC"/>
</dbReference>
<keyword evidence="6 10" id="KW-0479">Metal-binding</keyword>
<dbReference type="EMBL" id="JBHRZT010000052">
    <property type="protein sequence ID" value="MFC3884683.1"/>
    <property type="molecule type" value="Genomic_DNA"/>
</dbReference>
<keyword evidence="8 10" id="KW-0460">Magnesium</keyword>
<proteinExistence type="inferred from homology"/>